<evidence type="ECO:0000256" key="1">
    <source>
        <dbReference type="ARBA" id="ARBA00022837"/>
    </source>
</evidence>
<dbReference type="PANTHER" id="PTHR23347:SF6">
    <property type="entry name" value="FI17904P1"/>
    <property type="match status" value="1"/>
</dbReference>
<feature type="compositionally biased region" description="Polar residues" evidence="3">
    <location>
        <begin position="350"/>
        <end position="371"/>
    </location>
</feature>
<comment type="caution">
    <text evidence="5">The sequence shown here is derived from an EMBL/GenBank/DDBJ whole genome shotgun (WGS) entry which is preliminary data.</text>
</comment>
<feature type="domain" description="EF-hand" evidence="4">
    <location>
        <begin position="29"/>
        <end position="64"/>
    </location>
</feature>
<name>A0A8B6F4Z7_MYTGA</name>
<dbReference type="PROSITE" id="PS50222">
    <property type="entry name" value="EF_HAND_2"/>
    <property type="match status" value="1"/>
</dbReference>
<feature type="region of interest" description="Disordered" evidence="3">
    <location>
        <begin position="526"/>
        <end position="559"/>
    </location>
</feature>
<keyword evidence="1" id="KW-0106">Calcium</keyword>
<dbReference type="AlphaFoldDB" id="A0A8B6F4Z7"/>
<dbReference type="PANTHER" id="PTHR23347">
    <property type="entry name" value="COLORECTAL MUTANT CANCER PROTEIN MCC PROTEIN -RELATED"/>
    <property type="match status" value="1"/>
</dbReference>
<feature type="coiled-coil region" evidence="2">
    <location>
        <begin position="925"/>
        <end position="1013"/>
    </location>
</feature>
<dbReference type="OrthoDB" id="6256369at2759"/>
<evidence type="ECO:0000313" key="6">
    <source>
        <dbReference type="Proteomes" id="UP000596742"/>
    </source>
</evidence>
<accession>A0A8B6F4Z7</accession>
<dbReference type="SMART" id="SM00054">
    <property type="entry name" value="EFh"/>
    <property type="match status" value="1"/>
</dbReference>
<organism evidence="5 6">
    <name type="scientific">Mytilus galloprovincialis</name>
    <name type="common">Mediterranean mussel</name>
    <dbReference type="NCBI Taxonomy" id="29158"/>
    <lineage>
        <taxon>Eukaryota</taxon>
        <taxon>Metazoa</taxon>
        <taxon>Spiralia</taxon>
        <taxon>Lophotrochozoa</taxon>
        <taxon>Mollusca</taxon>
        <taxon>Bivalvia</taxon>
        <taxon>Autobranchia</taxon>
        <taxon>Pteriomorphia</taxon>
        <taxon>Mytilida</taxon>
        <taxon>Mytiloidea</taxon>
        <taxon>Mytilidae</taxon>
        <taxon>Mytilinae</taxon>
        <taxon>Mytilus</taxon>
    </lineage>
</organism>
<dbReference type="GO" id="GO:0005509">
    <property type="term" value="F:calcium ion binding"/>
    <property type="evidence" value="ECO:0007669"/>
    <property type="project" value="InterPro"/>
</dbReference>
<protein>
    <recommendedName>
        <fullName evidence="4">EF-hand domain-containing protein</fullName>
    </recommendedName>
</protein>
<evidence type="ECO:0000256" key="3">
    <source>
        <dbReference type="SAM" id="MobiDB-lite"/>
    </source>
</evidence>
<dbReference type="Proteomes" id="UP000596742">
    <property type="component" value="Unassembled WGS sequence"/>
</dbReference>
<dbReference type="InterPro" id="IPR018247">
    <property type="entry name" value="EF_Hand_1_Ca_BS"/>
</dbReference>
<keyword evidence="2" id="KW-0175">Coiled coil</keyword>
<feature type="region of interest" description="Disordered" evidence="3">
    <location>
        <begin position="1"/>
        <end position="31"/>
    </location>
</feature>
<feature type="compositionally biased region" description="Low complexity" evidence="3">
    <location>
        <begin position="17"/>
        <end position="28"/>
    </location>
</feature>
<evidence type="ECO:0000313" key="5">
    <source>
        <dbReference type="EMBL" id="VDI43242.1"/>
    </source>
</evidence>
<dbReference type="EMBL" id="UYJE01006122">
    <property type="protein sequence ID" value="VDI43242.1"/>
    <property type="molecule type" value="Genomic_DNA"/>
</dbReference>
<proteinExistence type="predicted"/>
<feature type="region of interest" description="Disordered" evidence="3">
    <location>
        <begin position="392"/>
        <end position="411"/>
    </location>
</feature>
<dbReference type="InterPro" id="IPR040171">
    <property type="entry name" value="USBP1-like"/>
</dbReference>
<evidence type="ECO:0000259" key="4">
    <source>
        <dbReference type="PROSITE" id="PS50222"/>
    </source>
</evidence>
<sequence>MAECPDEPQESPRSIKTGSSSGSNSSSTGEEERLLRLFNSCDADGDGYLDGNDFIFMCQQLNMEESTHEIMNQLGMNTNSRLTFQDFIHFRTQVMSDLDGCQFSEDPTVDLDTSGIGNQHTNVTSWPTMSSDSFGGLSGKPDSLDYDSGARDLSPEPTSLHQLMESHDPTTLKIVQEDTKSTDLLEVANRVKGGIDYLSRAKKVSQIDSESVPSHDGEAKKTFATKQILNQTMLLLINSKPDYVVAHQHESTSNYKCIMMMSVISEGGALHLAALTSLKGEIIEINNRLHRTDKLRQQRDFEDRLEQTTGRYEERITELHSVIAELRKKIERHQINVIREEEEYEESDPGVQSTKSNNPRSIDDNNPSQAASVGDIVTNLNEELSRVVSELENAIDEKKNSPEEGDEDENVDEIQQEVNDGVEEKALEACKLKDVFDFDPEPPEVPPRGLRPATFHPPPPPPPNEYPEPAYLQEEINSLKAETYILQEQIGKQEAELNLHRAALGSLREERDRYYRKWKETCNKVQTYDSSSPQQSRTSTPTKSQHSAQSGERSVHAEQAPVAKVAELKKLKTCASERQVLGPEMSSGAFPNTKVAEHLSHGLQECSNMQEIVQNIYTSGSEIMDNHVSEFEIEFERLQSKIDNLKSQNDLLCLTLDESKAMTDRLTVLIGKYESNVTALQLAVNYSDQAMEVYDTLVNLVESEMAILATKSWKPEGEQEDNTVIKKAHEHRKMSESAARHLLQKLDRTTGVHLSVITQPFDTLSISSTTSSMDSDVSKIEESRLREYIHRLTTDRAAIRLTVADLESIHVDPPAMETRRDTQRFDLENAVLMQELMAIKEEKAELKSHNYLLEKEKRSIELRLSGKEAQEQAYFVQIEHLKGEVRDLEQRLTDRRRNQTGDDHLATSDISSDLTKDYNEALRREKKMKSRIQELVLALENLSRNSEIRHQQSTEFVNDLKRANSALISAFDKAKKKYQSKLKKLELQMQGLTERYETQIRLMKQKILMLEEECRKVPLSETSL</sequence>
<keyword evidence="6" id="KW-1185">Reference proteome</keyword>
<dbReference type="InterPro" id="IPR002048">
    <property type="entry name" value="EF_hand_dom"/>
</dbReference>
<dbReference type="PROSITE" id="PS00018">
    <property type="entry name" value="EF_HAND_1"/>
    <property type="match status" value="1"/>
</dbReference>
<dbReference type="InterPro" id="IPR011992">
    <property type="entry name" value="EF-hand-dom_pair"/>
</dbReference>
<gene>
    <name evidence="5" type="ORF">MGAL_10B027850</name>
</gene>
<reference evidence="5" key="1">
    <citation type="submission" date="2018-11" db="EMBL/GenBank/DDBJ databases">
        <authorList>
            <person name="Alioto T."/>
            <person name="Alioto T."/>
        </authorList>
    </citation>
    <scope>NUCLEOTIDE SEQUENCE</scope>
</reference>
<feature type="region of interest" description="Disordered" evidence="3">
    <location>
        <begin position="340"/>
        <end position="371"/>
    </location>
</feature>
<evidence type="ECO:0000256" key="2">
    <source>
        <dbReference type="SAM" id="Coils"/>
    </source>
</evidence>
<feature type="compositionally biased region" description="Low complexity" evidence="3">
    <location>
        <begin position="530"/>
        <end position="545"/>
    </location>
</feature>
<dbReference type="Gene3D" id="1.10.238.10">
    <property type="entry name" value="EF-hand"/>
    <property type="match status" value="1"/>
</dbReference>
<dbReference type="SUPFAM" id="SSF47473">
    <property type="entry name" value="EF-hand"/>
    <property type="match status" value="1"/>
</dbReference>
<dbReference type="Pfam" id="PF10506">
    <property type="entry name" value="USHBP1_PDZ-bd"/>
    <property type="match status" value="2"/>
</dbReference>
<dbReference type="InterPro" id="IPR019536">
    <property type="entry name" value="USHBP1_PDZ-bd"/>
</dbReference>